<gene>
    <name evidence="1" type="ordered locus">Ilyop_1657</name>
</gene>
<dbReference type="HOGENOM" id="CLU_2666186_0_0_0"/>
<dbReference type="Proteomes" id="UP000006875">
    <property type="component" value="Chromosome"/>
</dbReference>
<proteinExistence type="predicted"/>
<protein>
    <submittedName>
        <fullName evidence="1">Uncharacterized protein</fullName>
    </submittedName>
</protein>
<dbReference type="STRING" id="572544.Ilyop_1657"/>
<organism evidence="1 2">
    <name type="scientific">Ilyobacter polytropus (strain ATCC 51220 / DSM 2926 / LMG 16218 / CuHBu1)</name>
    <dbReference type="NCBI Taxonomy" id="572544"/>
    <lineage>
        <taxon>Bacteria</taxon>
        <taxon>Fusobacteriati</taxon>
        <taxon>Fusobacteriota</taxon>
        <taxon>Fusobacteriia</taxon>
        <taxon>Fusobacteriales</taxon>
        <taxon>Fusobacteriaceae</taxon>
        <taxon>Ilyobacter</taxon>
    </lineage>
</organism>
<evidence type="ECO:0000313" key="1">
    <source>
        <dbReference type="EMBL" id="ADO83430.1"/>
    </source>
</evidence>
<dbReference type="KEGG" id="ipo:Ilyop_1657"/>
<reference evidence="1 2" key="1">
    <citation type="journal article" date="2010" name="Stand. Genomic Sci.">
        <title>Complete genome sequence of Ilyobacter polytropus type strain (CuHbu1).</title>
        <authorList>
            <person name="Sikorski J."/>
            <person name="Chertkov O."/>
            <person name="Lapidus A."/>
            <person name="Nolan M."/>
            <person name="Lucas S."/>
            <person name="Del Rio T.G."/>
            <person name="Tice H."/>
            <person name="Cheng J.F."/>
            <person name="Tapia R."/>
            <person name="Han C."/>
            <person name="Goodwin L."/>
            <person name="Pitluck S."/>
            <person name="Liolios K."/>
            <person name="Ivanova N."/>
            <person name="Mavromatis K."/>
            <person name="Mikhailova N."/>
            <person name="Pati A."/>
            <person name="Chen A."/>
            <person name="Palaniappan K."/>
            <person name="Land M."/>
            <person name="Hauser L."/>
            <person name="Chang Y.J."/>
            <person name="Jeffries C.D."/>
            <person name="Brambilla E."/>
            <person name="Yasawong M."/>
            <person name="Rohde M."/>
            <person name="Pukall R."/>
            <person name="Spring S."/>
            <person name="Goker M."/>
            <person name="Woyke T."/>
            <person name="Bristow J."/>
            <person name="Eisen J.A."/>
            <person name="Markowitz V."/>
            <person name="Hugenholtz P."/>
            <person name="Kyrpides N.C."/>
            <person name="Klenk H.P."/>
        </authorList>
    </citation>
    <scope>NUCLEOTIDE SEQUENCE [LARGE SCALE GENOMIC DNA]</scope>
    <source>
        <strain evidence="2">ATCC 51220 / DSM 2926 / LMG 16218 / CuHBu1</strain>
    </source>
</reference>
<dbReference type="EMBL" id="CP002281">
    <property type="protein sequence ID" value="ADO83430.1"/>
    <property type="molecule type" value="Genomic_DNA"/>
</dbReference>
<keyword evidence="2" id="KW-1185">Reference proteome</keyword>
<name>E3H9P1_ILYPC</name>
<dbReference type="RefSeq" id="WP_013388097.1">
    <property type="nucleotide sequence ID" value="NC_014632.1"/>
</dbReference>
<accession>E3H9P1</accession>
<sequence>MNLREWHKGLVWEAKVLMDKQYYTHDQAMNKAWDMNYKGIVADEEVEVSELRELYWKDGVEQLEKYTEEIIGRYR</sequence>
<evidence type="ECO:0000313" key="2">
    <source>
        <dbReference type="Proteomes" id="UP000006875"/>
    </source>
</evidence>
<dbReference type="AlphaFoldDB" id="E3H9P1"/>